<organism evidence="2">
    <name type="scientific">Arsenophonus endosymbiont of Trialeurodes vaporariorum</name>
    <dbReference type="NCBI Taxonomy" id="235567"/>
    <lineage>
        <taxon>Bacteria</taxon>
        <taxon>Pseudomonadati</taxon>
        <taxon>Pseudomonadota</taxon>
        <taxon>Gammaproteobacteria</taxon>
        <taxon>Enterobacterales</taxon>
        <taxon>Morganellaceae</taxon>
        <taxon>Arsenophonus</taxon>
    </lineage>
</organism>
<keyword evidence="1" id="KW-0472">Membrane</keyword>
<keyword evidence="1" id="KW-1133">Transmembrane helix</keyword>
<dbReference type="AlphaFoldDB" id="A0A3B0M4I6"/>
<evidence type="ECO:0000256" key="1">
    <source>
        <dbReference type="SAM" id="Phobius"/>
    </source>
</evidence>
<evidence type="ECO:0000313" key="2">
    <source>
        <dbReference type="EMBL" id="SSW94998.1"/>
    </source>
</evidence>
<gene>
    <name evidence="2" type="ORF">ARTV_0654</name>
</gene>
<reference evidence="2" key="1">
    <citation type="submission" date="2018-04" db="EMBL/GenBank/DDBJ databases">
        <authorList>
            <person name="Go L.Y."/>
            <person name="Mitchell J.A."/>
        </authorList>
    </citation>
    <scope>NUCLEOTIDE SEQUENCE</scope>
    <source>
        <strain evidence="2">ARTV</strain>
    </source>
</reference>
<accession>A0A3B0M4I6</accession>
<dbReference type="EMBL" id="UFQR01000002">
    <property type="protein sequence ID" value="SSW94998.1"/>
    <property type="molecule type" value="Genomic_DNA"/>
</dbReference>
<proteinExistence type="predicted"/>
<keyword evidence="1" id="KW-0812">Transmembrane</keyword>
<name>A0A3B0M4I6_9GAMM</name>
<feature type="transmembrane region" description="Helical" evidence="1">
    <location>
        <begin position="5"/>
        <end position="22"/>
    </location>
</feature>
<sequence length="86" mass="9815">MDVPLFVIILKFPFISILLFFVDSNADLFEMFFIEIFPLDFRVDPSSIFIPPDDVLFIISILFLILVLTFVLLSFLLIVIAASALV</sequence>
<feature type="transmembrane region" description="Helical" evidence="1">
    <location>
        <begin position="55"/>
        <end position="85"/>
    </location>
</feature>
<protein>
    <submittedName>
        <fullName evidence="2">Uncharacterized protein</fullName>
    </submittedName>
</protein>